<evidence type="ECO:0000256" key="1">
    <source>
        <dbReference type="SAM" id="Coils"/>
    </source>
</evidence>
<comment type="caution">
    <text evidence="3">The sequence shown here is derived from an EMBL/GenBank/DDBJ whole genome shotgun (WGS) entry which is preliminary data.</text>
</comment>
<sequence>MEDRQKEARKREEEERMRLEREEEEKHLKWKKELGKFETNMGSRLEKKLDELGASIKGKGAVDVPTSNDSEDELAKLRREGCDLKDKINALLNHPGEDKVLYLQQEILDLRKQVTSKQTSEDAILALKLEMDDLKRMNSSKRDLEKAVTNLRSNKRGSVAVNTPGEPPRGAPKPRWTDNIRDTDEWREEYRNLRNLHQLANVEAEALKKKRTEAEAKRMEAELQVKKLEERMSKLSASGEKDRRGGGTNLKERMEEAALRSARKGVKATSGRFGGKSPEADASTQDAAEVNDRTGFVKGEKKKLRMLRKAGLEPLCKEADIKLDRFEDIICELAEYRAKLRFGSSSTDGGGAKEACSVVEVEEDSSKDTRGEGSDGVRSVEL</sequence>
<organism evidence="3 4">
    <name type="scientific">Chara braunii</name>
    <name type="common">Braun's stonewort</name>
    <dbReference type="NCBI Taxonomy" id="69332"/>
    <lineage>
        <taxon>Eukaryota</taxon>
        <taxon>Viridiplantae</taxon>
        <taxon>Streptophyta</taxon>
        <taxon>Charophyceae</taxon>
        <taxon>Charales</taxon>
        <taxon>Characeae</taxon>
        <taxon>Chara</taxon>
    </lineage>
</organism>
<reference evidence="3 4" key="1">
    <citation type="journal article" date="2018" name="Cell">
        <title>The Chara Genome: Secondary Complexity and Implications for Plant Terrestrialization.</title>
        <authorList>
            <person name="Nishiyama T."/>
            <person name="Sakayama H."/>
            <person name="Vries J.D."/>
            <person name="Buschmann H."/>
            <person name="Saint-Marcoux D."/>
            <person name="Ullrich K.K."/>
            <person name="Haas F.B."/>
            <person name="Vanderstraeten L."/>
            <person name="Becker D."/>
            <person name="Lang D."/>
            <person name="Vosolsobe S."/>
            <person name="Rombauts S."/>
            <person name="Wilhelmsson P.K.I."/>
            <person name="Janitza P."/>
            <person name="Kern R."/>
            <person name="Heyl A."/>
            <person name="Rumpler F."/>
            <person name="Villalobos L.I.A.C."/>
            <person name="Clay J.M."/>
            <person name="Skokan R."/>
            <person name="Toyoda A."/>
            <person name="Suzuki Y."/>
            <person name="Kagoshima H."/>
            <person name="Schijlen E."/>
            <person name="Tajeshwar N."/>
            <person name="Catarino B."/>
            <person name="Hetherington A.J."/>
            <person name="Saltykova A."/>
            <person name="Bonnot C."/>
            <person name="Breuninger H."/>
            <person name="Symeonidi A."/>
            <person name="Radhakrishnan G.V."/>
            <person name="Van Nieuwerburgh F."/>
            <person name="Deforce D."/>
            <person name="Chang C."/>
            <person name="Karol K.G."/>
            <person name="Hedrich R."/>
            <person name="Ulvskov P."/>
            <person name="Glockner G."/>
            <person name="Delwiche C.F."/>
            <person name="Petrasek J."/>
            <person name="Van de Peer Y."/>
            <person name="Friml J."/>
            <person name="Beilby M."/>
            <person name="Dolan L."/>
            <person name="Kohara Y."/>
            <person name="Sugano S."/>
            <person name="Fujiyama A."/>
            <person name="Delaux P.-M."/>
            <person name="Quint M."/>
            <person name="TheiBen G."/>
            <person name="Hagemann M."/>
            <person name="Harholt J."/>
            <person name="Dunand C."/>
            <person name="Zachgo S."/>
            <person name="Langdale J."/>
            <person name="Maumus F."/>
            <person name="Straeten D.V.D."/>
            <person name="Gould S.B."/>
            <person name="Rensing S.A."/>
        </authorList>
    </citation>
    <scope>NUCLEOTIDE SEQUENCE [LARGE SCALE GENOMIC DNA]</scope>
    <source>
        <strain evidence="3 4">S276</strain>
    </source>
</reference>
<feature type="region of interest" description="Disordered" evidence="2">
    <location>
        <begin position="154"/>
        <end position="179"/>
    </location>
</feature>
<dbReference type="EMBL" id="BFEA01000001">
    <property type="protein sequence ID" value="GBG58705.1"/>
    <property type="molecule type" value="Genomic_DNA"/>
</dbReference>
<evidence type="ECO:0000313" key="3">
    <source>
        <dbReference type="EMBL" id="GBG58705.1"/>
    </source>
</evidence>
<feature type="region of interest" description="Disordered" evidence="2">
    <location>
        <begin position="260"/>
        <end position="288"/>
    </location>
</feature>
<feature type="region of interest" description="Disordered" evidence="2">
    <location>
        <begin position="342"/>
        <end position="382"/>
    </location>
</feature>
<feature type="region of interest" description="Disordered" evidence="2">
    <location>
        <begin position="1"/>
        <end position="25"/>
    </location>
</feature>
<dbReference type="Gramene" id="GBG58705">
    <property type="protein sequence ID" value="GBG58705"/>
    <property type="gene ID" value="CBR_g106"/>
</dbReference>
<dbReference type="Proteomes" id="UP000265515">
    <property type="component" value="Unassembled WGS sequence"/>
</dbReference>
<name>A0A388JLU5_CHABU</name>
<evidence type="ECO:0000313" key="4">
    <source>
        <dbReference type="Proteomes" id="UP000265515"/>
    </source>
</evidence>
<accession>A0A388JLU5</accession>
<keyword evidence="1" id="KW-0175">Coiled coil</keyword>
<keyword evidence="4" id="KW-1185">Reference proteome</keyword>
<gene>
    <name evidence="3" type="ORF">CBR_g106</name>
</gene>
<feature type="compositionally biased region" description="Basic and acidic residues" evidence="2">
    <location>
        <begin position="364"/>
        <end position="382"/>
    </location>
</feature>
<protein>
    <submittedName>
        <fullName evidence="3">Uncharacterized protein</fullName>
    </submittedName>
</protein>
<proteinExistence type="predicted"/>
<evidence type="ECO:0000256" key="2">
    <source>
        <dbReference type="SAM" id="MobiDB-lite"/>
    </source>
</evidence>
<feature type="coiled-coil region" evidence="1">
    <location>
        <begin position="117"/>
        <end position="154"/>
    </location>
</feature>
<dbReference type="AlphaFoldDB" id="A0A388JLU5"/>
<feature type="coiled-coil region" evidence="1">
    <location>
        <begin position="190"/>
        <end position="238"/>
    </location>
</feature>